<proteinExistence type="predicted"/>
<evidence type="ECO:0000313" key="1">
    <source>
        <dbReference type="EMBL" id="CAB4141245.1"/>
    </source>
</evidence>
<reference evidence="1" key="1">
    <citation type="submission" date="2020-04" db="EMBL/GenBank/DDBJ databases">
        <authorList>
            <person name="Chiriac C."/>
            <person name="Salcher M."/>
            <person name="Ghai R."/>
            <person name="Kavagutti S V."/>
        </authorList>
    </citation>
    <scope>NUCLEOTIDE SEQUENCE</scope>
</reference>
<name>A0A6J5M2T4_9CAUD</name>
<organism evidence="1">
    <name type="scientific">uncultured Caudovirales phage</name>
    <dbReference type="NCBI Taxonomy" id="2100421"/>
    <lineage>
        <taxon>Viruses</taxon>
        <taxon>Duplodnaviria</taxon>
        <taxon>Heunggongvirae</taxon>
        <taxon>Uroviricota</taxon>
        <taxon>Caudoviricetes</taxon>
        <taxon>Peduoviridae</taxon>
        <taxon>Maltschvirus</taxon>
        <taxon>Maltschvirus maltsch</taxon>
    </lineage>
</organism>
<dbReference type="EMBL" id="LR796388">
    <property type="protein sequence ID" value="CAB4141245.1"/>
    <property type="molecule type" value="Genomic_DNA"/>
</dbReference>
<sequence length="370" mass="42435">MRRKKITREKLVIHEPVWDKAADDTQLPILLNWYNYNKSKDDAKKFFIQYLKNSGESSSVISSISRYDDIPLSNTIGWLCRIKTLGGELVPTKYDNKIELAKAQILSHVHTVENKIKPVSVKKSARPSVQEHINNQLGEYMGEIAFKIDEYLNSDGKKTFDMYEWLKSNEIKHQQAKNISENIYKYTLKELEETLEGSCEQLKEAYSFLTKPKLKKFIQFITDIIENCNKWSDVAKQISLNNRVPRIRKPKPPLKQVAKLKYLKESDSLKSVPATTIIGSKTLIVYNVKTKTLGMYVCNNAHGFSVKGSSILNFDAAESVCRKLRKPEEILPKVSTGGKIAIRKLMEDLTTKEKKLNGRINDDTLLLRAF</sequence>
<protein>
    <submittedName>
        <fullName evidence="1">Uncharacterized protein</fullName>
    </submittedName>
</protein>
<gene>
    <name evidence="1" type="ORF">UFOVP410_84</name>
</gene>
<accession>A0A6J5M2T4</accession>